<reference evidence="2" key="1">
    <citation type="submission" date="2019-10" db="EMBL/GenBank/DDBJ databases">
        <authorList>
            <consortium name="DOE Joint Genome Institute"/>
            <person name="Kuo A."/>
            <person name="Miyauchi S."/>
            <person name="Kiss E."/>
            <person name="Drula E."/>
            <person name="Kohler A."/>
            <person name="Sanchez-Garcia M."/>
            <person name="Andreopoulos B."/>
            <person name="Barry K.W."/>
            <person name="Bonito G."/>
            <person name="Buee M."/>
            <person name="Carver A."/>
            <person name="Chen C."/>
            <person name="Cichocki N."/>
            <person name="Clum A."/>
            <person name="Culley D."/>
            <person name="Crous P.W."/>
            <person name="Fauchery L."/>
            <person name="Girlanda M."/>
            <person name="Hayes R."/>
            <person name="Keri Z."/>
            <person name="LaButti K."/>
            <person name="Lipzen A."/>
            <person name="Lombard V."/>
            <person name="Magnuson J."/>
            <person name="Maillard F."/>
            <person name="Morin E."/>
            <person name="Murat C."/>
            <person name="Nolan M."/>
            <person name="Ohm R."/>
            <person name="Pangilinan J."/>
            <person name="Pereira M."/>
            <person name="Perotto S."/>
            <person name="Peter M."/>
            <person name="Riley R."/>
            <person name="Sitrit Y."/>
            <person name="Stielow B."/>
            <person name="Szollosi G."/>
            <person name="Zifcakova L."/>
            <person name="Stursova M."/>
            <person name="Spatafora J.W."/>
            <person name="Tedersoo L."/>
            <person name="Vaario L.-M."/>
            <person name="Yamada A."/>
            <person name="Yan M."/>
            <person name="Wang P."/>
            <person name="Xu J."/>
            <person name="Bruns T."/>
            <person name="Baldrian P."/>
            <person name="Vilgalys R."/>
            <person name="Henrissat B."/>
            <person name="Grigoriev I.V."/>
            <person name="Hibbett D."/>
            <person name="Nagy L.G."/>
            <person name="Martin F.M."/>
        </authorList>
    </citation>
    <scope>NUCLEOTIDE SEQUENCE</scope>
    <source>
        <strain evidence="2">Prilba</strain>
    </source>
</reference>
<reference evidence="2" key="2">
    <citation type="journal article" date="2020" name="Nat. Commun.">
        <title>Large-scale genome sequencing of mycorrhizal fungi provides insights into the early evolution of symbiotic traits.</title>
        <authorList>
            <person name="Miyauchi S."/>
            <person name="Kiss E."/>
            <person name="Kuo A."/>
            <person name="Drula E."/>
            <person name="Kohler A."/>
            <person name="Sanchez-Garcia M."/>
            <person name="Morin E."/>
            <person name="Andreopoulos B."/>
            <person name="Barry K.W."/>
            <person name="Bonito G."/>
            <person name="Buee M."/>
            <person name="Carver A."/>
            <person name="Chen C."/>
            <person name="Cichocki N."/>
            <person name="Clum A."/>
            <person name="Culley D."/>
            <person name="Crous P.W."/>
            <person name="Fauchery L."/>
            <person name="Girlanda M."/>
            <person name="Hayes R.D."/>
            <person name="Keri Z."/>
            <person name="LaButti K."/>
            <person name="Lipzen A."/>
            <person name="Lombard V."/>
            <person name="Magnuson J."/>
            <person name="Maillard F."/>
            <person name="Murat C."/>
            <person name="Nolan M."/>
            <person name="Ohm R.A."/>
            <person name="Pangilinan J."/>
            <person name="Pereira M.F."/>
            <person name="Perotto S."/>
            <person name="Peter M."/>
            <person name="Pfister S."/>
            <person name="Riley R."/>
            <person name="Sitrit Y."/>
            <person name="Stielow J.B."/>
            <person name="Szollosi G."/>
            <person name="Zifcakova L."/>
            <person name="Stursova M."/>
            <person name="Spatafora J.W."/>
            <person name="Tedersoo L."/>
            <person name="Vaario L.M."/>
            <person name="Yamada A."/>
            <person name="Yan M."/>
            <person name="Wang P."/>
            <person name="Xu J."/>
            <person name="Bruns T."/>
            <person name="Baldrian P."/>
            <person name="Vilgalys R."/>
            <person name="Dunand C."/>
            <person name="Henrissat B."/>
            <person name="Grigoriev I.V."/>
            <person name="Hibbett D."/>
            <person name="Nagy L.G."/>
            <person name="Martin F.M."/>
        </authorList>
    </citation>
    <scope>NUCLEOTIDE SEQUENCE</scope>
    <source>
        <strain evidence="2">Prilba</strain>
    </source>
</reference>
<evidence type="ECO:0000256" key="1">
    <source>
        <dbReference type="SAM" id="Phobius"/>
    </source>
</evidence>
<accession>A0A9P5MPX4</accession>
<sequence>MSDERDKRVVTVHAVLDEAAAAATTKFLFWALCTPLTLALLETQLELSDSCWSMRGRAVQRRLCRHHRSACNLTVLPPLRLHGSKNLVIRPAHTVTVICLLSFHPFVVPISFLVALITVRLRTAGAGASGLARPLRHMVRALWAFTLHPFELSVHLMPTFLIC</sequence>
<keyword evidence="3" id="KW-1185">Reference proteome</keyword>
<organism evidence="2 3">
    <name type="scientific">Russula ochroleuca</name>
    <dbReference type="NCBI Taxonomy" id="152965"/>
    <lineage>
        <taxon>Eukaryota</taxon>
        <taxon>Fungi</taxon>
        <taxon>Dikarya</taxon>
        <taxon>Basidiomycota</taxon>
        <taxon>Agaricomycotina</taxon>
        <taxon>Agaricomycetes</taxon>
        <taxon>Russulales</taxon>
        <taxon>Russulaceae</taxon>
        <taxon>Russula</taxon>
    </lineage>
</organism>
<comment type="caution">
    <text evidence="2">The sequence shown here is derived from an EMBL/GenBank/DDBJ whole genome shotgun (WGS) entry which is preliminary data.</text>
</comment>
<evidence type="ECO:0000313" key="2">
    <source>
        <dbReference type="EMBL" id="KAF8473067.1"/>
    </source>
</evidence>
<dbReference type="AlphaFoldDB" id="A0A9P5MPX4"/>
<feature type="transmembrane region" description="Helical" evidence="1">
    <location>
        <begin position="95"/>
        <end position="121"/>
    </location>
</feature>
<keyword evidence="1" id="KW-1133">Transmembrane helix</keyword>
<gene>
    <name evidence="2" type="ORF">DFH94DRAFT_149719</name>
</gene>
<dbReference type="Proteomes" id="UP000759537">
    <property type="component" value="Unassembled WGS sequence"/>
</dbReference>
<protein>
    <submittedName>
        <fullName evidence="2">Uncharacterized protein</fullName>
    </submittedName>
</protein>
<keyword evidence="1" id="KW-0812">Transmembrane</keyword>
<evidence type="ECO:0000313" key="3">
    <source>
        <dbReference type="Proteomes" id="UP000759537"/>
    </source>
</evidence>
<proteinExistence type="predicted"/>
<name>A0A9P5MPX4_9AGAM</name>
<keyword evidence="1" id="KW-0472">Membrane</keyword>
<dbReference type="EMBL" id="WHVB01000019">
    <property type="protein sequence ID" value="KAF8473067.1"/>
    <property type="molecule type" value="Genomic_DNA"/>
</dbReference>